<gene>
    <name evidence="2" type="ORF">DCAF_LOCUS22744</name>
</gene>
<dbReference type="AlphaFoldDB" id="A0AAV1SFH3"/>
<comment type="caution">
    <text evidence="2">The sequence shown here is derived from an EMBL/GenBank/DDBJ whole genome shotgun (WGS) entry which is preliminary data.</text>
</comment>
<sequence>MGTARIFSIGKAEEEVIERPWATGFNPTILESTLVGIGHNKSSTASLMLARVQPSFPTQCNGTNKKSLDSCRRNGKKKGARQAKDSSILKIPSIPYPLKRNGDEFNLYNTNRSTSTCLHGKDEVQDQSVHMLSEMPLLPPFVQDPHNLRHPQQQSQWTPCIAGRIKRERINR</sequence>
<dbReference type="Proteomes" id="UP001314170">
    <property type="component" value="Unassembled WGS sequence"/>
</dbReference>
<dbReference type="EMBL" id="CAWUPB010001179">
    <property type="protein sequence ID" value="CAK7350020.1"/>
    <property type="molecule type" value="Genomic_DNA"/>
</dbReference>
<evidence type="ECO:0000313" key="3">
    <source>
        <dbReference type="Proteomes" id="UP001314170"/>
    </source>
</evidence>
<evidence type="ECO:0000313" key="2">
    <source>
        <dbReference type="EMBL" id="CAK7350020.1"/>
    </source>
</evidence>
<feature type="region of interest" description="Disordered" evidence="1">
    <location>
        <begin position="60"/>
        <end position="84"/>
    </location>
</feature>
<evidence type="ECO:0000256" key="1">
    <source>
        <dbReference type="SAM" id="MobiDB-lite"/>
    </source>
</evidence>
<organism evidence="2 3">
    <name type="scientific">Dovyalis caffra</name>
    <dbReference type="NCBI Taxonomy" id="77055"/>
    <lineage>
        <taxon>Eukaryota</taxon>
        <taxon>Viridiplantae</taxon>
        <taxon>Streptophyta</taxon>
        <taxon>Embryophyta</taxon>
        <taxon>Tracheophyta</taxon>
        <taxon>Spermatophyta</taxon>
        <taxon>Magnoliopsida</taxon>
        <taxon>eudicotyledons</taxon>
        <taxon>Gunneridae</taxon>
        <taxon>Pentapetalae</taxon>
        <taxon>rosids</taxon>
        <taxon>fabids</taxon>
        <taxon>Malpighiales</taxon>
        <taxon>Salicaceae</taxon>
        <taxon>Flacourtieae</taxon>
        <taxon>Dovyalis</taxon>
    </lineage>
</organism>
<accession>A0AAV1SFH3</accession>
<reference evidence="2 3" key="1">
    <citation type="submission" date="2024-01" db="EMBL/GenBank/DDBJ databases">
        <authorList>
            <person name="Waweru B."/>
        </authorList>
    </citation>
    <scope>NUCLEOTIDE SEQUENCE [LARGE SCALE GENOMIC DNA]</scope>
</reference>
<name>A0AAV1SFH3_9ROSI</name>
<proteinExistence type="predicted"/>
<protein>
    <submittedName>
        <fullName evidence="2">Uncharacterized protein</fullName>
    </submittedName>
</protein>
<keyword evidence="3" id="KW-1185">Reference proteome</keyword>